<dbReference type="AlphaFoldDB" id="A0A6G0X3N0"/>
<organism evidence="1 2">
    <name type="scientific">Aphanomyces euteiches</name>
    <dbReference type="NCBI Taxonomy" id="100861"/>
    <lineage>
        <taxon>Eukaryota</taxon>
        <taxon>Sar</taxon>
        <taxon>Stramenopiles</taxon>
        <taxon>Oomycota</taxon>
        <taxon>Saprolegniomycetes</taxon>
        <taxon>Saprolegniales</taxon>
        <taxon>Verrucalvaceae</taxon>
        <taxon>Aphanomyces</taxon>
    </lineage>
</organism>
<proteinExistence type="predicted"/>
<keyword evidence="2" id="KW-1185">Reference proteome</keyword>
<protein>
    <submittedName>
        <fullName evidence="1">Uncharacterized protein</fullName>
    </submittedName>
</protein>
<name>A0A6G0X3N0_9STRA</name>
<sequence>MDWLASPALRNVGTFGIREINRIQEFKRRCAQCSVADPPQLPCLQNVDRRQAKVMGKHAQTSSPSMQTSSALLLGWCGFHRRCKTSKRAESIFNRGS</sequence>
<evidence type="ECO:0000313" key="1">
    <source>
        <dbReference type="EMBL" id="KAF0734422.1"/>
    </source>
</evidence>
<reference evidence="1 2" key="1">
    <citation type="submission" date="2019-07" db="EMBL/GenBank/DDBJ databases">
        <title>Genomics analysis of Aphanomyces spp. identifies a new class of oomycete effector associated with host adaptation.</title>
        <authorList>
            <person name="Gaulin E."/>
        </authorList>
    </citation>
    <scope>NUCLEOTIDE SEQUENCE [LARGE SCALE GENOMIC DNA]</scope>
    <source>
        <strain evidence="1 2">ATCC 201684</strain>
    </source>
</reference>
<gene>
    <name evidence="1" type="ORF">Ae201684_008882</name>
</gene>
<dbReference type="EMBL" id="VJMJ01000114">
    <property type="protein sequence ID" value="KAF0734422.1"/>
    <property type="molecule type" value="Genomic_DNA"/>
</dbReference>
<comment type="caution">
    <text evidence="1">The sequence shown here is derived from an EMBL/GenBank/DDBJ whole genome shotgun (WGS) entry which is preliminary data.</text>
</comment>
<accession>A0A6G0X3N0</accession>
<evidence type="ECO:0000313" key="2">
    <source>
        <dbReference type="Proteomes" id="UP000481153"/>
    </source>
</evidence>
<dbReference type="Proteomes" id="UP000481153">
    <property type="component" value="Unassembled WGS sequence"/>
</dbReference>